<comment type="subcellular location">
    <subcellularLocation>
        <location evidence="2">Endosome</location>
    </subcellularLocation>
    <subcellularLocation>
        <location evidence="1">Vacuole membrane</location>
        <topology evidence="1">Peripheral membrane protein</topology>
    </subcellularLocation>
</comment>
<comment type="function">
    <text evidence="7">Recruits the lipid transfer protein VPS13 to endosomal and vacuolar membranes.</text>
</comment>
<evidence type="ECO:0000256" key="7">
    <source>
        <dbReference type="ARBA" id="ARBA00033728"/>
    </source>
</evidence>
<keyword evidence="13" id="KW-1185">Reference proteome</keyword>
<dbReference type="CDD" id="cd07280">
    <property type="entry name" value="PX_YPT35"/>
    <property type="match status" value="1"/>
</dbReference>
<dbReference type="OrthoDB" id="10254720at2759"/>
<dbReference type="Proteomes" id="UP000230002">
    <property type="component" value="Unassembled WGS sequence"/>
</dbReference>
<name>A0A2G8RVD5_9APHY</name>
<dbReference type="InterPro" id="IPR037917">
    <property type="entry name" value="Ypt35_PX"/>
</dbReference>
<dbReference type="GO" id="GO:0005774">
    <property type="term" value="C:vacuolar membrane"/>
    <property type="evidence" value="ECO:0007669"/>
    <property type="project" value="UniProtKB-SubCell"/>
</dbReference>
<keyword evidence="4" id="KW-0926">Vacuole</keyword>
<protein>
    <recommendedName>
        <fullName evidence="8">Endosomal/vacuolar adapter protein YPT35</fullName>
    </recommendedName>
    <alternativeName>
        <fullName evidence="9">PX domain-containing protein YPT35</fullName>
    </alternativeName>
</protein>
<dbReference type="InterPro" id="IPR036871">
    <property type="entry name" value="PX_dom_sf"/>
</dbReference>
<evidence type="ECO:0000256" key="6">
    <source>
        <dbReference type="ARBA" id="ARBA00023136"/>
    </source>
</evidence>
<dbReference type="PANTHER" id="PTHR10555">
    <property type="entry name" value="SORTING NEXIN"/>
    <property type="match status" value="1"/>
</dbReference>
<dbReference type="Pfam" id="PF00787">
    <property type="entry name" value="PX"/>
    <property type="match status" value="1"/>
</dbReference>
<feature type="domain" description="PX" evidence="11">
    <location>
        <begin position="102"/>
        <end position="215"/>
    </location>
</feature>
<organism evidence="12 13">
    <name type="scientific">Ganoderma sinense ZZ0214-1</name>
    <dbReference type="NCBI Taxonomy" id="1077348"/>
    <lineage>
        <taxon>Eukaryota</taxon>
        <taxon>Fungi</taxon>
        <taxon>Dikarya</taxon>
        <taxon>Basidiomycota</taxon>
        <taxon>Agaricomycotina</taxon>
        <taxon>Agaricomycetes</taxon>
        <taxon>Polyporales</taxon>
        <taxon>Polyporaceae</taxon>
        <taxon>Ganoderma</taxon>
    </lineage>
</organism>
<evidence type="ECO:0000256" key="5">
    <source>
        <dbReference type="ARBA" id="ARBA00022753"/>
    </source>
</evidence>
<comment type="caution">
    <text evidence="12">The sequence shown here is derived from an EMBL/GenBank/DDBJ whole genome shotgun (WGS) entry which is preliminary data.</text>
</comment>
<keyword evidence="5" id="KW-0967">Endosome</keyword>
<evidence type="ECO:0000259" key="11">
    <source>
        <dbReference type="PROSITE" id="PS50195"/>
    </source>
</evidence>
<evidence type="ECO:0000256" key="4">
    <source>
        <dbReference type="ARBA" id="ARBA00022554"/>
    </source>
</evidence>
<reference evidence="12 13" key="1">
    <citation type="journal article" date="2015" name="Sci. Rep.">
        <title>Chromosome-level genome map provides insights into diverse defense mechanisms in the medicinal fungus Ganoderma sinense.</title>
        <authorList>
            <person name="Zhu Y."/>
            <person name="Xu J."/>
            <person name="Sun C."/>
            <person name="Zhou S."/>
            <person name="Xu H."/>
            <person name="Nelson D.R."/>
            <person name="Qian J."/>
            <person name="Song J."/>
            <person name="Luo H."/>
            <person name="Xiang L."/>
            <person name="Li Y."/>
            <person name="Xu Z."/>
            <person name="Ji A."/>
            <person name="Wang L."/>
            <person name="Lu S."/>
            <person name="Hayward A."/>
            <person name="Sun W."/>
            <person name="Li X."/>
            <person name="Schwartz D.C."/>
            <person name="Wang Y."/>
            <person name="Chen S."/>
        </authorList>
    </citation>
    <scope>NUCLEOTIDE SEQUENCE [LARGE SCALE GENOMIC DNA]</scope>
    <source>
        <strain evidence="12 13">ZZ0214-1</strain>
    </source>
</reference>
<evidence type="ECO:0000256" key="9">
    <source>
        <dbReference type="ARBA" id="ARBA00033785"/>
    </source>
</evidence>
<keyword evidence="6" id="KW-0472">Membrane</keyword>
<accession>A0A2G8RVD5</accession>
<evidence type="ECO:0000256" key="3">
    <source>
        <dbReference type="ARBA" id="ARBA00007426"/>
    </source>
</evidence>
<dbReference type="GO" id="GO:0032266">
    <property type="term" value="F:phosphatidylinositol-3-phosphate binding"/>
    <property type="evidence" value="ECO:0007669"/>
    <property type="project" value="InterPro"/>
</dbReference>
<dbReference type="PANTHER" id="PTHR10555:SF170">
    <property type="entry name" value="FI18122P1"/>
    <property type="match status" value="1"/>
</dbReference>
<sequence>MAPASTYRSRSAEPSGSSSGISRQASESSESKNLLVLIPDRIDVEEEARFYDDIVDSASTVGQDDYPYGQPDTPPRTSIEGRSIFSNDIWLGDNCGESNAFARAVDIPGWSSVGDKRGGAYVVYDCAIKTKEGTVIHALKRYSAFAQLQARLRATLPSTQQPFIPSLPPKFPLAKFRPTFLDRRRRLLQHWLCAILLHPEIGGCQAVREWVMDKS</sequence>
<dbReference type="SMART" id="SM00312">
    <property type="entry name" value="PX"/>
    <property type="match status" value="1"/>
</dbReference>
<dbReference type="Gene3D" id="3.30.1520.10">
    <property type="entry name" value="Phox-like domain"/>
    <property type="match status" value="1"/>
</dbReference>
<evidence type="ECO:0000313" key="13">
    <source>
        <dbReference type="Proteomes" id="UP000230002"/>
    </source>
</evidence>
<dbReference type="PROSITE" id="PS50195">
    <property type="entry name" value="PX"/>
    <property type="match status" value="1"/>
</dbReference>
<evidence type="ECO:0000256" key="8">
    <source>
        <dbReference type="ARBA" id="ARBA00033774"/>
    </source>
</evidence>
<gene>
    <name evidence="12" type="ORF">GSI_13362</name>
</gene>
<feature type="compositionally biased region" description="Low complexity" evidence="10">
    <location>
        <begin position="8"/>
        <end position="28"/>
    </location>
</feature>
<evidence type="ECO:0000313" key="12">
    <source>
        <dbReference type="EMBL" id="PIL25472.1"/>
    </source>
</evidence>
<dbReference type="InterPro" id="IPR001683">
    <property type="entry name" value="PX_dom"/>
</dbReference>
<proteinExistence type="inferred from homology"/>
<dbReference type="GO" id="GO:0010008">
    <property type="term" value="C:endosome membrane"/>
    <property type="evidence" value="ECO:0007669"/>
    <property type="project" value="UniProtKB-SubCell"/>
</dbReference>
<dbReference type="STRING" id="1077348.A0A2G8RVD5"/>
<feature type="region of interest" description="Disordered" evidence="10">
    <location>
        <begin position="1"/>
        <end position="31"/>
    </location>
</feature>
<dbReference type="AlphaFoldDB" id="A0A2G8RVD5"/>
<comment type="similarity">
    <text evidence="3">Belongs to the YPT35 family.</text>
</comment>
<evidence type="ECO:0000256" key="1">
    <source>
        <dbReference type="ARBA" id="ARBA00004148"/>
    </source>
</evidence>
<dbReference type="EMBL" id="AYKW01000056">
    <property type="protein sequence ID" value="PIL25472.1"/>
    <property type="molecule type" value="Genomic_DNA"/>
</dbReference>
<evidence type="ECO:0000256" key="2">
    <source>
        <dbReference type="ARBA" id="ARBA00004177"/>
    </source>
</evidence>
<evidence type="ECO:0000256" key="10">
    <source>
        <dbReference type="SAM" id="MobiDB-lite"/>
    </source>
</evidence>
<dbReference type="SUPFAM" id="SSF64268">
    <property type="entry name" value="PX domain"/>
    <property type="match status" value="1"/>
</dbReference>